<evidence type="ECO:0000256" key="3">
    <source>
        <dbReference type="ARBA" id="ARBA00023163"/>
    </source>
</evidence>
<dbReference type="SUPFAM" id="SSF51215">
    <property type="entry name" value="Regulatory protein AraC"/>
    <property type="match status" value="1"/>
</dbReference>
<dbReference type="Proteomes" id="UP000616779">
    <property type="component" value="Unassembled WGS sequence"/>
</dbReference>
<dbReference type="RefSeq" id="WP_171645806.1">
    <property type="nucleotide sequence ID" value="NZ_WHOA01000165.1"/>
</dbReference>
<evidence type="ECO:0000256" key="4">
    <source>
        <dbReference type="SAM" id="Coils"/>
    </source>
</evidence>
<reference evidence="6 7" key="1">
    <citation type="submission" date="2019-10" db="EMBL/GenBank/DDBJ databases">
        <title>Description of Paenibacillus terrestris sp. nov.</title>
        <authorList>
            <person name="Carlier A."/>
            <person name="Qi S."/>
        </authorList>
    </citation>
    <scope>NUCLEOTIDE SEQUENCE [LARGE SCALE GENOMIC DNA]</scope>
    <source>
        <strain evidence="6 7">LMG 31458</strain>
    </source>
</reference>
<sequence>MTIYPFYLTDYPRLLSSFPFTIDIHQIDTVFPSHRHDFLEISFVIEGRGTETVNGISHPMEPGTLTLILPYQFHQLQAEPGYPLRLYNCMFSAELLTASNEHQPGFMDILLSMQDDRPSSLNLSGPTADQFTRMLQELLVEYERSDKWRETLLKAKLTELLVNIDRLRNELKTAKTVQTTEKGGRPNIVWTVIYYMHIHYREHLTLSSLAEKFHFHETYLSEQIKKHAGQNFVQLLHDIRIRHACSLLVSTEMTIADIAYEVGYGSGKTLFKAFQERKGLTPGAYRKTML</sequence>
<dbReference type="PANTHER" id="PTHR43280:SF2">
    <property type="entry name" value="HTH-TYPE TRANSCRIPTIONAL REGULATOR EXSA"/>
    <property type="match status" value="1"/>
</dbReference>
<name>A0ABX1Y1C3_9BACL</name>
<dbReference type="InterPro" id="IPR003313">
    <property type="entry name" value="AraC-bd"/>
</dbReference>
<keyword evidence="3" id="KW-0804">Transcription</keyword>
<gene>
    <name evidence="6" type="ORF">GC098_23885</name>
</gene>
<comment type="caution">
    <text evidence="6">The sequence shown here is derived from an EMBL/GenBank/DDBJ whole genome shotgun (WGS) entry which is preliminary data.</text>
</comment>
<dbReference type="PROSITE" id="PS00041">
    <property type="entry name" value="HTH_ARAC_FAMILY_1"/>
    <property type="match status" value="1"/>
</dbReference>
<dbReference type="EMBL" id="WHOA01000165">
    <property type="protein sequence ID" value="NOU74399.1"/>
    <property type="molecule type" value="Genomic_DNA"/>
</dbReference>
<dbReference type="SMART" id="SM00342">
    <property type="entry name" value="HTH_ARAC"/>
    <property type="match status" value="1"/>
</dbReference>
<keyword evidence="4" id="KW-0175">Coiled coil</keyword>
<feature type="coiled-coil region" evidence="4">
    <location>
        <begin position="150"/>
        <end position="177"/>
    </location>
</feature>
<dbReference type="Gene3D" id="2.60.120.10">
    <property type="entry name" value="Jelly Rolls"/>
    <property type="match status" value="1"/>
</dbReference>
<keyword evidence="7" id="KW-1185">Reference proteome</keyword>
<feature type="domain" description="HTH araC/xylS-type" evidence="5">
    <location>
        <begin position="190"/>
        <end position="288"/>
    </location>
</feature>
<protein>
    <submittedName>
        <fullName evidence="6">Helix-turn-helix domain-containing protein</fullName>
    </submittedName>
</protein>
<accession>A0ABX1Y1C3</accession>
<evidence type="ECO:0000259" key="5">
    <source>
        <dbReference type="PROSITE" id="PS01124"/>
    </source>
</evidence>
<dbReference type="Pfam" id="PF12833">
    <property type="entry name" value="HTH_18"/>
    <property type="match status" value="1"/>
</dbReference>
<keyword evidence="1" id="KW-0805">Transcription regulation</keyword>
<evidence type="ECO:0000313" key="7">
    <source>
        <dbReference type="Proteomes" id="UP000616779"/>
    </source>
</evidence>
<keyword evidence="2" id="KW-0238">DNA-binding</keyword>
<dbReference type="InterPro" id="IPR009057">
    <property type="entry name" value="Homeodomain-like_sf"/>
</dbReference>
<dbReference type="InterPro" id="IPR018062">
    <property type="entry name" value="HTH_AraC-typ_CS"/>
</dbReference>
<dbReference type="Gene3D" id="1.10.10.60">
    <property type="entry name" value="Homeodomain-like"/>
    <property type="match status" value="2"/>
</dbReference>
<evidence type="ECO:0000256" key="1">
    <source>
        <dbReference type="ARBA" id="ARBA00023015"/>
    </source>
</evidence>
<evidence type="ECO:0000256" key="2">
    <source>
        <dbReference type="ARBA" id="ARBA00023125"/>
    </source>
</evidence>
<dbReference type="SUPFAM" id="SSF46689">
    <property type="entry name" value="Homeodomain-like"/>
    <property type="match status" value="1"/>
</dbReference>
<evidence type="ECO:0000313" key="6">
    <source>
        <dbReference type="EMBL" id="NOU74399.1"/>
    </source>
</evidence>
<dbReference type="InterPro" id="IPR014710">
    <property type="entry name" value="RmlC-like_jellyroll"/>
</dbReference>
<proteinExistence type="predicted"/>
<dbReference type="PANTHER" id="PTHR43280">
    <property type="entry name" value="ARAC-FAMILY TRANSCRIPTIONAL REGULATOR"/>
    <property type="match status" value="1"/>
</dbReference>
<dbReference type="InterPro" id="IPR037923">
    <property type="entry name" value="HTH-like"/>
</dbReference>
<dbReference type="PROSITE" id="PS01124">
    <property type="entry name" value="HTH_ARAC_FAMILY_2"/>
    <property type="match status" value="1"/>
</dbReference>
<dbReference type="InterPro" id="IPR018060">
    <property type="entry name" value="HTH_AraC"/>
</dbReference>
<organism evidence="6 7">
    <name type="scientific">Paenibacillus phytorum</name>
    <dbReference type="NCBI Taxonomy" id="2654977"/>
    <lineage>
        <taxon>Bacteria</taxon>
        <taxon>Bacillati</taxon>
        <taxon>Bacillota</taxon>
        <taxon>Bacilli</taxon>
        <taxon>Bacillales</taxon>
        <taxon>Paenibacillaceae</taxon>
        <taxon>Paenibacillus</taxon>
    </lineage>
</organism>
<dbReference type="Pfam" id="PF02311">
    <property type="entry name" value="AraC_binding"/>
    <property type="match status" value="1"/>
</dbReference>